<evidence type="ECO:0000313" key="3">
    <source>
        <dbReference type="Proteomes" id="UP000826709"/>
    </source>
</evidence>
<evidence type="ECO:0000313" key="2">
    <source>
        <dbReference type="EMBL" id="QYZ80135.1"/>
    </source>
</evidence>
<dbReference type="RefSeq" id="WP_220681445.1">
    <property type="nucleotide sequence ID" value="NZ_CP037968.1"/>
</dbReference>
<dbReference type="Pfam" id="PF04326">
    <property type="entry name" value="SLFN_AlbA_2"/>
    <property type="match status" value="1"/>
</dbReference>
<dbReference type="InterPro" id="IPR038475">
    <property type="entry name" value="RecG_C_sf"/>
</dbReference>
<gene>
    <name evidence="2" type="ORF">E2N92_12205</name>
</gene>
<keyword evidence="3" id="KW-1185">Reference proteome</keyword>
<proteinExistence type="predicted"/>
<sequence>MKDKGKLCDLIDEFCQYPREREWFEFKLNNHEPHLIGEYISALSNAALLHQVDYGYLIFGIDDDTHEVLGTTYSPHTEKGRGNEDLEPWLKRLLDPHVDFSFYEISCRGKPVVVLRIDAAYERPVRFDGVEYIRVGSYKKKLSDHPEVERKLWAQTHPIKFEEGYASSGLIGDHVLDRLDYPSFFHLLEMPLPENKSGILERFEDEGMIRKDGPAFRITNLGALLFARDLNDFPSLRKKSLRIIIYDGKGRVHAKKEHTPREGYAVSFESVIDWICDQLPSNEIIEGALRVEEKMYPKVAIREFIANALIHQDFSISGAGPMVEIFEDRMEISNPGKPLIDPKRFIDHPPRSRNEVLASVMRRMNICEERGSGIDRAIGCIEAYQLPAPDFQEDEDFMRVTFFAHQSYSEMGREDRVRACYQHACLRYVCRDFMTNATLRKRLGIDDQNYPMASRIISDTIEAGLVRLHDPETRSNRNRKYVPYWA</sequence>
<dbReference type="OrthoDB" id="114576at2157"/>
<dbReference type="KEGG" id="mfk:E2N92_12205"/>
<organism evidence="2 3">
    <name type="scientific">Methanofollis formosanus</name>
    <dbReference type="NCBI Taxonomy" id="299308"/>
    <lineage>
        <taxon>Archaea</taxon>
        <taxon>Methanobacteriati</taxon>
        <taxon>Methanobacteriota</taxon>
        <taxon>Stenosarchaea group</taxon>
        <taxon>Methanomicrobia</taxon>
        <taxon>Methanomicrobiales</taxon>
        <taxon>Methanomicrobiaceae</taxon>
        <taxon>Methanofollis</taxon>
    </lineage>
</organism>
<dbReference type="InterPro" id="IPR007421">
    <property type="entry name" value="Schlafen_AlbA_2_dom"/>
</dbReference>
<name>A0A8G1A310_9EURY</name>
<dbReference type="PANTHER" id="PTHR30595:SF6">
    <property type="entry name" value="SCHLAFEN ALBA-2 DOMAIN-CONTAINING PROTEIN"/>
    <property type="match status" value="1"/>
</dbReference>
<dbReference type="Pfam" id="PF13749">
    <property type="entry name" value="HATPase_c_4"/>
    <property type="match status" value="1"/>
</dbReference>
<dbReference type="PANTHER" id="PTHR30595">
    <property type="entry name" value="GLPR-RELATED TRANSCRIPTIONAL REPRESSOR"/>
    <property type="match status" value="1"/>
</dbReference>
<dbReference type="EMBL" id="CP037968">
    <property type="protein sequence ID" value="QYZ80135.1"/>
    <property type="molecule type" value="Genomic_DNA"/>
</dbReference>
<reference evidence="2" key="2">
    <citation type="submission" date="2019-03" db="EMBL/GenBank/DDBJ databases">
        <authorList>
            <person name="Chen S.-C."/>
            <person name="Wu S.-Y."/>
            <person name="Lai M.-C."/>
        </authorList>
    </citation>
    <scope>NUCLEOTIDE SEQUENCE</scope>
    <source>
        <strain evidence="2">ML15</strain>
    </source>
</reference>
<dbReference type="AlphaFoldDB" id="A0A8G1A310"/>
<protein>
    <submittedName>
        <fullName evidence="2">Transcriptional regulator</fullName>
    </submittedName>
</protein>
<feature type="domain" description="Schlafen AlbA-2" evidence="1">
    <location>
        <begin position="20"/>
        <end position="142"/>
    </location>
</feature>
<dbReference type="Gene3D" id="3.30.565.60">
    <property type="match status" value="1"/>
</dbReference>
<accession>A0A8G1A310</accession>
<reference evidence="2" key="1">
    <citation type="journal article" date="2005" name="Int. J. Syst. Evol. Microbiol.">
        <title>Methanofollis formosanus sp. nov., isolated from a fish pond.</title>
        <authorList>
            <person name="Wu S.Y."/>
            <person name="Chen S.C."/>
            <person name="Lai M.C."/>
        </authorList>
    </citation>
    <scope>NUCLEOTIDE SEQUENCE</scope>
    <source>
        <strain evidence="2">ML15</strain>
    </source>
</reference>
<dbReference type="Proteomes" id="UP000826709">
    <property type="component" value="Chromosome"/>
</dbReference>
<dbReference type="InterPro" id="IPR038461">
    <property type="entry name" value="Schlafen_AlbA_2_dom_sf"/>
</dbReference>
<dbReference type="Gene3D" id="3.30.950.30">
    <property type="entry name" value="Schlafen, AAA domain"/>
    <property type="match status" value="1"/>
</dbReference>
<evidence type="ECO:0000259" key="1">
    <source>
        <dbReference type="Pfam" id="PF04326"/>
    </source>
</evidence>